<evidence type="ECO:0000256" key="2">
    <source>
        <dbReference type="ARBA" id="ARBA00022676"/>
    </source>
</evidence>
<accession>A0A2S6I8M1</accession>
<dbReference type="Gene3D" id="3.40.50.2000">
    <property type="entry name" value="Glycogen Phosphorylase B"/>
    <property type="match status" value="1"/>
</dbReference>
<evidence type="ECO:0000256" key="3">
    <source>
        <dbReference type="ARBA" id="ARBA00022679"/>
    </source>
</evidence>
<dbReference type="RefSeq" id="WP_104418410.1">
    <property type="nucleotide sequence ID" value="NZ_PTJC01000005.1"/>
</dbReference>
<comment type="similarity">
    <text evidence="1">Belongs to the glycosyltransferase group 1 family. Glycosyltransferase 4 subfamily.</text>
</comment>
<protein>
    <submittedName>
        <fullName evidence="5">Glycosyltransferase involved in cell wall biosynthesis</fullName>
    </submittedName>
</protein>
<dbReference type="GO" id="GO:0016757">
    <property type="term" value="F:glycosyltransferase activity"/>
    <property type="evidence" value="ECO:0007669"/>
    <property type="project" value="UniProtKB-KW"/>
</dbReference>
<reference evidence="5 6" key="1">
    <citation type="submission" date="2018-02" db="EMBL/GenBank/DDBJ databases">
        <title>Genomic Encyclopedia of Archaeal and Bacterial Type Strains, Phase II (KMG-II): from individual species to whole genera.</title>
        <authorList>
            <person name="Goeker M."/>
        </authorList>
    </citation>
    <scope>NUCLEOTIDE SEQUENCE [LARGE SCALE GENOMIC DNA]</scope>
    <source>
        <strain evidence="5 6">DSM 29526</strain>
    </source>
</reference>
<proteinExistence type="inferred from homology"/>
<dbReference type="InterPro" id="IPR001296">
    <property type="entry name" value="Glyco_trans_1"/>
</dbReference>
<dbReference type="Proteomes" id="UP000237662">
    <property type="component" value="Unassembled WGS sequence"/>
</dbReference>
<gene>
    <name evidence="5" type="ORF">CLV84_0781</name>
</gene>
<dbReference type="EMBL" id="PTJC01000005">
    <property type="protein sequence ID" value="PPK87828.1"/>
    <property type="molecule type" value="Genomic_DNA"/>
</dbReference>
<dbReference type="PANTHER" id="PTHR12526:SF640">
    <property type="entry name" value="COLANIC ACID BIOSYNTHESIS GLYCOSYLTRANSFERASE WCAL-RELATED"/>
    <property type="match status" value="1"/>
</dbReference>
<dbReference type="CDD" id="cd03801">
    <property type="entry name" value="GT4_PimA-like"/>
    <property type="match status" value="1"/>
</dbReference>
<organism evidence="5 6">
    <name type="scientific">Neolewinella xylanilytica</name>
    <dbReference type="NCBI Taxonomy" id="1514080"/>
    <lineage>
        <taxon>Bacteria</taxon>
        <taxon>Pseudomonadati</taxon>
        <taxon>Bacteroidota</taxon>
        <taxon>Saprospiria</taxon>
        <taxon>Saprospirales</taxon>
        <taxon>Lewinellaceae</taxon>
        <taxon>Neolewinella</taxon>
    </lineage>
</organism>
<evidence type="ECO:0000313" key="5">
    <source>
        <dbReference type="EMBL" id="PPK87828.1"/>
    </source>
</evidence>
<evidence type="ECO:0000256" key="1">
    <source>
        <dbReference type="ARBA" id="ARBA00009481"/>
    </source>
</evidence>
<keyword evidence="6" id="KW-1185">Reference proteome</keyword>
<dbReference type="SUPFAM" id="SSF53756">
    <property type="entry name" value="UDP-Glycosyltransferase/glycogen phosphorylase"/>
    <property type="match status" value="1"/>
</dbReference>
<evidence type="ECO:0000259" key="4">
    <source>
        <dbReference type="Pfam" id="PF00534"/>
    </source>
</evidence>
<keyword evidence="3 5" id="KW-0808">Transferase</keyword>
<name>A0A2S6I8M1_9BACT</name>
<evidence type="ECO:0000313" key="6">
    <source>
        <dbReference type="Proteomes" id="UP000237662"/>
    </source>
</evidence>
<dbReference type="OrthoDB" id="596635at2"/>
<keyword evidence="2" id="KW-0328">Glycosyltransferase</keyword>
<dbReference type="Pfam" id="PF00534">
    <property type="entry name" value="Glycos_transf_1"/>
    <property type="match status" value="1"/>
</dbReference>
<dbReference type="PANTHER" id="PTHR12526">
    <property type="entry name" value="GLYCOSYLTRANSFERASE"/>
    <property type="match status" value="1"/>
</dbReference>
<sequence length="403" mass="46019">MKTILSTAYAVNPYKGSEDGMGWNFVYQIARFNRVIAVTRENNRPAIERYMAEHPDPVYANIRYLYYDLPRHLRWWKRGSRGAMLYYLLWQRGIVDFVRRQGLEFDVAHNLNFHNDWTPSRLWSLGKPFVWGPIGHHPRIPAIFNRTMPLADRCKNLLTWSVKNYFWKWSPALRKTKERADYIWCMNDSVPDTLGLANQPHQVFPNVGNQDYGWAPDVPAGPPHILFAGRLVHMKGPDLAVEAFAAYRKRYPDTGATLTLVGDGPEKARLRTLIAQRGLSDSVRLIDWIERDRLMEMMQSASVFLFPSHEGAGMVVPEALSFGVPVITLENCGPGRFVDASCGVVVAGDTYQEVVDGLAGGLEKILHAGPDYRLLRQAARDKFLTRFHWDKKGDILRAIYASL</sequence>
<dbReference type="AlphaFoldDB" id="A0A2S6I8M1"/>
<comment type="caution">
    <text evidence="5">The sequence shown here is derived from an EMBL/GenBank/DDBJ whole genome shotgun (WGS) entry which is preliminary data.</text>
</comment>
<feature type="domain" description="Glycosyl transferase family 1" evidence="4">
    <location>
        <begin position="219"/>
        <end position="380"/>
    </location>
</feature>